<evidence type="ECO:0000313" key="7">
    <source>
        <dbReference type="Proteomes" id="UP000612349"/>
    </source>
</evidence>
<dbReference type="Pfam" id="PF24827">
    <property type="entry name" value="AstE_AspA_cat"/>
    <property type="match status" value="1"/>
</dbReference>
<dbReference type="Proteomes" id="UP000612349">
    <property type="component" value="Unassembled WGS sequence"/>
</dbReference>
<dbReference type="EMBL" id="BMIP01000004">
    <property type="protein sequence ID" value="GGD72451.1"/>
    <property type="molecule type" value="Genomic_DNA"/>
</dbReference>
<dbReference type="PANTHER" id="PTHR37326">
    <property type="entry name" value="BLL3975 PROTEIN"/>
    <property type="match status" value="1"/>
</dbReference>
<evidence type="ECO:0000256" key="4">
    <source>
        <dbReference type="ARBA" id="ARBA00022833"/>
    </source>
</evidence>
<dbReference type="InterPro" id="IPR053138">
    <property type="entry name" value="N-alpha-Ac-DABA_deacetylase"/>
</dbReference>
<evidence type="ECO:0000256" key="3">
    <source>
        <dbReference type="ARBA" id="ARBA00022801"/>
    </source>
</evidence>
<evidence type="ECO:0000256" key="2">
    <source>
        <dbReference type="ARBA" id="ARBA00022723"/>
    </source>
</evidence>
<dbReference type="AlphaFoldDB" id="A0A916Z3V7"/>
<dbReference type="GO" id="GO:0016811">
    <property type="term" value="F:hydrolase activity, acting on carbon-nitrogen (but not peptide) bonds, in linear amides"/>
    <property type="evidence" value="ECO:0007669"/>
    <property type="project" value="InterPro"/>
</dbReference>
<dbReference type="OrthoDB" id="9782876at2"/>
<feature type="domain" description="Succinylglutamate desuccinylase/Aspartoacylase catalytic" evidence="5">
    <location>
        <begin position="40"/>
        <end position="246"/>
    </location>
</feature>
<keyword evidence="2" id="KW-0479">Metal-binding</keyword>
<proteinExistence type="predicted"/>
<protein>
    <submittedName>
        <fullName evidence="6">Deacylase</fullName>
    </submittedName>
</protein>
<accession>A0A916Z3V7</accession>
<sequence length="338" mass="35986">MNVAGHTLEPGEKIEFDLPAGETALRKVTVPVTAIRGAQDGPTIAITAACHPMELNGVLIAAKVAKMIDPAKLKGTVLIVHVQNVMGFEHKKGHASPLDGVNFGKAFPVAGVTVEGTGNVSHQGTSLSFSTAQAVWDHIIAPADMLIDLHGGELFESLKENIEILTVADDETNERSREFARAFLFDEIWEVPQGSIPEMPSYPERGGAVMEAMKAGKPAVYCEVGSEGHLDEALVDKTVAGIDNVFKKYGMIAGEAQERPVRTYVGGHVLFATRGGLFLNRTKAGQEVTEGEVLGTILDIKGEVLEEIRAPGHCVVSNTIVLGIANPGDMLYVMGNVV</sequence>
<keyword evidence="3" id="KW-0378">Hydrolase</keyword>
<keyword evidence="4" id="KW-0862">Zinc</keyword>
<comment type="cofactor">
    <cofactor evidence="1">
        <name>Zn(2+)</name>
        <dbReference type="ChEBI" id="CHEBI:29105"/>
    </cofactor>
</comment>
<dbReference type="SUPFAM" id="SSF53187">
    <property type="entry name" value="Zn-dependent exopeptidases"/>
    <property type="match status" value="1"/>
</dbReference>
<gene>
    <name evidence="6" type="ORF">GCM10010990_22470</name>
</gene>
<dbReference type="PANTHER" id="PTHR37326:SF1">
    <property type="entry name" value="BLL3975 PROTEIN"/>
    <property type="match status" value="1"/>
</dbReference>
<keyword evidence="7" id="KW-1185">Reference proteome</keyword>
<name>A0A916Z3V7_9SPHN</name>
<reference evidence="6" key="2">
    <citation type="submission" date="2020-09" db="EMBL/GenBank/DDBJ databases">
        <authorList>
            <person name="Sun Q."/>
            <person name="Zhou Y."/>
        </authorList>
    </citation>
    <scope>NUCLEOTIDE SEQUENCE</scope>
    <source>
        <strain evidence="6">CGMCC 1.15360</strain>
    </source>
</reference>
<evidence type="ECO:0000313" key="6">
    <source>
        <dbReference type="EMBL" id="GGD72451.1"/>
    </source>
</evidence>
<comment type="caution">
    <text evidence="6">The sequence shown here is derived from an EMBL/GenBank/DDBJ whole genome shotgun (WGS) entry which is preliminary data.</text>
</comment>
<dbReference type="InterPro" id="IPR055438">
    <property type="entry name" value="AstE_AspA_cat"/>
</dbReference>
<dbReference type="GO" id="GO:0046872">
    <property type="term" value="F:metal ion binding"/>
    <property type="evidence" value="ECO:0007669"/>
    <property type="project" value="UniProtKB-KW"/>
</dbReference>
<dbReference type="RefSeq" id="WP_066774568.1">
    <property type="nucleotide sequence ID" value="NZ_BMIP01000004.1"/>
</dbReference>
<dbReference type="InterPro" id="IPR043795">
    <property type="entry name" value="N-alpha-Ac-DABA-like"/>
</dbReference>
<reference evidence="6" key="1">
    <citation type="journal article" date="2014" name="Int. J. Syst. Evol. Microbiol.">
        <title>Complete genome sequence of Corynebacterium casei LMG S-19264T (=DSM 44701T), isolated from a smear-ripened cheese.</title>
        <authorList>
            <consortium name="US DOE Joint Genome Institute (JGI-PGF)"/>
            <person name="Walter F."/>
            <person name="Albersmeier A."/>
            <person name="Kalinowski J."/>
            <person name="Ruckert C."/>
        </authorList>
    </citation>
    <scope>NUCLEOTIDE SEQUENCE</scope>
    <source>
        <strain evidence="6">CGMCC 1.15360</strain>
    </source>
</reference>
<evidence type="ECO:0000256" key="1">
    <source>
        <dbReference type="ARBA" id="ARBA00001947"/>
    </source>
</evidence>
<dbReference type="Gene3D" id="3.40.630.10">
    <property type="entry name" value="Zn peptidases"/>
    <property type="match status" value="1"/>
</dbReference>
<evidence type="ECO:0000259" key="5">
    <source>
        <dbReference type="Pfam" id="PF24827"/>
    </source>
</evidence>
<dbReference type="PIRSF" id="PIRSF039012">
    <property type="entry name" value="ASP"/>
    <property type="match status" value="1"/>
</dbReference>
<organism evidence="6 7">
    <name type="scientific">Croceicoccus mobilis</name>
    <dbReference type="NCBI Taxonomy" id="1703339"/>
    <lineage>
        <taxon>Bacteria</taxon>
        <taxon>Pseudomonadati</taxon>
        <taxon>Pseudomonadota</taxon>
        <taxon>Alphaproteobacteria</taxon>
        <taxon>Sphingomonadales</taxon>
        <taxon>Erythrobacteraceae</taxon>
        <taxon>Croceicoccus</taxon>
    </lineage>
</organism>
<dbReference type="GO" id="GO:0016788">
    <property type="term" value="F:hydrolase activity, acting on ester bonds"/>
    <property type="evidence" value="ECO:0007669"/>
    <property type="project" value="InterPro"/>
</dbReference>